<keyword evidence="2" id="KW-1185">Reference proteome</keyword>
<comment type="caution">
    <text evidence="1">The sequence shown here is derived from an EMBL/GenBank/DDBJ whole genome shotgun (WGS) entry which is preliminary data.</text>
</comment>
<protein>
    <recommendedName>
        <fullName evidence="3">Nose resistant-to-fluoxetine protein N-terminal domain-containing protein</fullName>
    </recommendedName>
</protein>
<organism evidence="1 2">
    <name type="scientific">Araneus ventricosus</name>
    <name type="common">Orbweaver spider</name>
    <name type="synonym">Epeira ventricosa</name>
    <dbReference type="NCBI Taxonomy" id="182803"/>
    <lineage>
        <taxon>Eukaryota</taxon>
        <taxon>Metazoa</taxon>
        <taxon>Ecdysozoa</taxon>
        <taxon>Arthropoda</taxon>
        <taxon>Chelicerata</taxon>
        <taxon>Arachnida</taxon>
        <taxon>Araneae</taxon>
        <taxon>Araneomorphae</taxon>
        <taxon>Entelegynae</taxon>
        <taxon>Araneoidea</taxon>
        <taxon>Araneidae</taxon>
        <taxon>Araneus</taxon>
    </lineage>
</organism>
<accession>A0A4Y2SUJ0</accession>
<feature type="non-terminal residue" evidence="1">
    <location>
        <position position="1"/>
    </location>
</feature>
<dbReference type="AlphaFoldDB" id="A0A4Y2SUJ0"/>
<dbReference type="EMBL" id="BGPR01024167">
    <property type="protein sequence ID" value="GBN92004.1"/>
    <property type="molecule type" value="Genomic_DNA"/>
</dbReference>
<dbReference type="Proteomes" id="UP000499080">
    <property type="component" value="Unassembled WGS sequence"/>
</dbReference>
<reference evidence="1 2" key="1">
    <citation type="journal article" date="2019" name="Sci. Rep.">
        <title>Orb-weaving spider Araneus ventricosus genome elucidates the spidroin gene catalogue.</title>
        <authorList>
            <person name="Kono N."/>
            <person name="Nakamura H."/>
            <person name="Ohtoshi R."/>
            <person name="Moran D.A.P."/>
            <person name="Shinohara A."/>
            <person name="Yoshida Y."/>
            <person name="Fujiwara M."/>
            <person name="Mori M."/>
            <person name="Tomita M."/>
            <person name="Arakawa K."/>
        </authorList>
    </citation>
    <scope>NUCLEOTIDE SEQUENCE [LARGE SCALE GENOMIC DNA]</scope>
</reference>
<evidence type="ECO:0000313" key="1">
    <source>
        <dbReference type="EMBL" id="GBN92004.1"/>
    </source>
</evidence>
<dbReference type="OrthoDB" id="118951at2759"/>
<proteinExistence type="predicted"/>
<name>A0A4Y2SUJ0_ARAVE</name>
<gene>
    <name evidence="1" type="ORF">AVEN_171262_1</name>
</gene>
<evidence type="ECO:0000313" key="2">
    <source>
        <dbReference type="Proteomes" id="UP000499080"/>
    </source>
</evidence>
<sequence>VLTELLRRARYYHHMNFRTSVCVPSTCSREEVQEIASKGTVSVLSF</sequence>
<evidence type="ECO:0008006" key="3">
    <source>
        <dbReference type="Google" id="ProtNLM"/>
    </source>
</evidence>